<evidence type="ECO:0000256" key="2">
    <source>
        <dbReference type="ARBA" id="ARBA00022448"/>
    </source>
</evidence>
<dbReference type="Pfam" id="PF03765">
    <property type="entry name" value="CRAL_TRIO_N"/>
    <property type="match status" value="1"/>
</dbReference>
<dbReference type="STRING" id="218851.A0A2G5DPD8"/>
<dbReference type="Pfam" id="PF25099">
    <property type="entry name" value="GOLD_PATL1_C"/>
    <property type="match status" value="1"/>
</dbReference>
<dbReference type="OrthoDB" id="75724at2759"/>
<dbReference type="AlphaFoldDB" id="A0A2G5DPD8"/>
<sequence>GETRQTDHRGTTSNSRNSEHLCAVFRQELSPNAGFLTGEEALETSLTTMTNDGEMSDDTFSHDSQDFQENYDTFAIEEASRRSTELKPSVKKALLRFRIKLQDAILGNYIYGRPPTFVYGIDFKGSSEDISIDSMELREDIRDISLWGIPLLPSKGHEGTDVILLKFLQAKDFKVNEAFEMLRKTLKWRKEFKVDKILDEIIASELEGMTYMDSTDRGGHPVCYMIYGAFKDNDLFRKAFGSEEKSKEFLRWRIQIMEKNIQALGFKSGGANSIVQITDLKNSPGPGTKDMRVTSKKAYMLLQENYPELIYKNILVNVPFWYYAYHSVSTRLLTQRMKSKFIFARPSKVTKTLLKFIPPENLPVQYGGLKRENDDEFPPEYPVLETIVNPGCIDSIQVPIPEPGVTVVWDLTVVRLDVSYKEEFVPDDDCSYRIPIQMEKKMSGSVRNSFYISEPGMILLTIDNSTFKKKKVLYRLKIKPTVPMYIQLK</sequence>
<keyword evidence="3" id="KW-0472">Membrane</keyword>
<keyword evidence="6" id="KW-1185">Reference proteome</keyword>
<dbReference type="GO" id="GO:0016020">
    <property type="term" value="C:membrane"/>
    <property type="evidence" value="ECO:0007669"/>
    <property type="project" value="UniProtKB-SubCell"/>
</dbReference>
<dbReference type="PANTHER" id="PTHR45932:SF3">
    <property type="entry name" value="PATELLIN-4-LIKE"/>
    <property type="match status" value="1"/>
</dbReference>
<dbReference type="PANTHER" id="PTHR45932">
    <property type="entry name" value="PATELLIN-1"/>
    <property type="match status" value="1"/>
</dbReference>
<dbReference type="CDD" id="cd00170">
    <property type="entry name" value="SEC14"/>
    <property type="match status" value="1"/>
</dbReference>
<dbReference type="Gene3D" id="2.60.120.680">
    <property type="entry name" value="GOLD domain"/>
    <property type="match status" value="1"/>
</dbReference>
<dbReference type="Gene3D" id="3.40.525.10">
    <property type="entry name" value="CRAL-TRIO lipid binding domain"/>
    <property type="match status" value="1"/>
</dbReference>
<evidence type="ECO:0000256" key="1">
    <source>
        <dbReference type="ARBA" id="ARBA00004370"/>
    </source>
</evidence>
<proteinExistence type="predicted"/>
<keyword evidence="2" id="KW-0813">Transport</keyword>
<dbReference type="InterPro" id="IPR036865">
    <property type="entry name" value="CRAL-TRIO_dom_sf"/>
</dbReference>
<dbReference type="SUPFAM" id="SSF101576">
    <property type="entry name" value="Supernatant protein factor (SPF), C-terminal domain"/>
    <property type="match status" value="1"/>
</dbReference>
<dbReference type="InterPro" id="IPR011074">
    <property type="entry name" value="CRAL/TRIO_N_dom"/>
</dbReference>
<dbReference type="InterPro" id="IPR036598">
    <property type="entry name" value="GOLD_dom_sf"/>
</dbReference>
<dbReference type="InterPro" id="IPR001251">
    <property type="entry name" value="CRAL-TRIO_dom"/>
</dbReference>
<dbReference type="InParanoid" id="A0A2G5DPD8"/>
<feature type="domain" description="CRAL-TRIO" evidence="4">
    <location>
        <begin position="199"/>
        <end position="374"/>
    </location>
</feature>
<dbReference type="InterPro" id="IPR036273">
    <property type="entry name" value="CRAL/TRIO_N_dom_sf"/>
</dbReference>
<dbReference type="GO" id="GO:0008289">
    <property type="term" value="F:lipid binding"/>
    <property type="evidence" value="ECO:0007669"/>
    <property type="project" value="InterPro"/>
</dbReference>
<dbReference type="InterPro" id="IPR044834">
    <property type="entry name" value="PATL"/>
</dbReference>
<evidence type="ECO:0000256" key="3">
    <source>
        <dbReference type="ARBA" id="ARBA00023136"/>
    </source>
</evidence>
<dbReference type="SUPFAM" id="SSF46938">
    <property type="entry name" value="CRAL/TRIO N-terminal domain"/>
    <property type="match status" value="1"/>
</dbReference>
<dbReference type="InterPro" id="IPR056794">
    <property type="entry name" value="PATL1-6_C_GOLD"/>
</dbReference>
<dbReference type="SUPFAM" id="SSF52087">
    <property type="entry name" value="CRAL/TRIO domain"/>
    <property type="match status" value="1"/>
</dbReference>
<accession>A0A2G5DPD8</accession>
<name>A0A2G5DPD8_AQUCA</name>
<dbReference type="PROSITE" id="PS50191">
    <property type="entry name" value="CRAL_TRIO"/>
    <property type="match status" value="1"/>
</dbReference>
<evidence type="ECO:0000259" key="4">
    <source>
        <dbReference type="PROSITE" id="PS50191"/>
    </source>
</evidence>
<comment type="subcellular location">
    <subcellularLocation>
        <location evidence="1">Membrane</location>
    </subcellularLocation>
</comment>
<evidence type="ECO:0000313" key="5">
    <source>
        <dbReference type="EMBL" id="PIA45382.1"/>
    </source>
</evidence>
<feature type="non-terminal residue" evidence="5">
    <location>
        <position position="1"/>
    </location>
</feature>
<dbReference type="SMART" id="SM01100">
    <property type="entry name" value="CRAL_TRIO_N"/>
    <property type="match status" value="1"/>
</dbReference>
<organism evidence="5 6">
    <name type="scientific">Aquilegia coerulea</name>
    <name type="common">Rocky mountain columbine</name>
    <dbReference type="NCBI Taxonomy" id="218851"/>
    <lineage>
        <taxon>Eukaryota</taxon>
        <taxon>Viridiplantae</taxon>
        <taxon>Streptophyta</taxon>
        <taxon>Embryophyta</taxon>
        <taxon>Tracheophyta</taxon>
        <taxon>Spermatophyta</taxon>
        <taxon>Magnoliopsida</taxon>
        <taxon>Ranunculales</taxon>
        <taxon>Ranunculaceae</taxon>
        <taxon>Thalictroideae</taxon>
        <taxon>Aquilegia</taxon>
    </lineage>
</organism>
<gene>
    <name evidence="5" type="ORF">AQUCO_01700732v1</name>
</gene>
<evidence type="ECO:0000313" key="6">
    <source>
        <dbReference type="Proteomes" id="UP000230069"/>
    </source>
</evidence>
<dbReference type="Proteomes" id="UP000230069">
    <property type="component" value="Unassembled WGS sequence"/>
</dbReference>
<dbReference type="SMART" id="SM00516">
    <property type="entry name" value="SEC14"/>
    <property type="match status" value="1"/>
</dbReference>
<dbReference type="Pfam" id="PF00650">
    <property type="entry name" value="CRAL_TRIO"/>
    <property type="match status" value="1"/>
</dbReference>
<reference evidence="5 6" key="1">
    <citation type="submission" date="2017-09" db="EMBL/GenBank/DDBJ databases">
        <title>WGS assembly of Aquilegia coerulea Goldsmith.</title>
        <authorList>
            <person name="Hodges S."/>
            <person name="Kramer E."/>
            <person name="Nordborg M."/>
            <person name="Tomkins J."/>
            <person name="Borevitz J."/>
            <person name="Derieg N."/>
            <person name="Yan J."/>
            <person name="Mihaltcheva S."/>
            <person name="Hayes R.D."/>
            <person name="Rokhsar D."/>
        </authorList>
    </citation>
    <scope>NUCLEOTIDE SEQUENCE [LARGE SCALE GENOMIC DNA]</scope>
    <source>
        <strain evidence="6">cv. Goldsmith</strain>
    </source>
</reference>
<dbReference type="EMBL" id="KZ305034">
    <property type="protein sequence ID" value="PIA45382.1"/>
    <property type="molecule type" value="Genomic_DNA"/>
</dbReference>
<protein>
    <recommendedName>
        <fullName evidence="4">CRAL-TRIO domain-containing protein</fullName>
    </recommendedName>
</protein>